<keyword evidence="2" id="KW-1185">Reference proteome</keyword>
<sequence>MNHLNLFGRAYLGNVENLLCTYAP</sequence>
<proteinExistence type="predicted"/>
<protein>
    <submittedName>
        <fullName evidence="1">Uncharacterized protein</fullName>
    </submittedName>
</protein>
<evidence type="ECO:0000313" key="1">
    <source>
        <dbReference type="EMBL" id="MCC2256192.1"/>
    </source>
</evidence>
<organism evidence="1 2">
    <name type="scientific">Ruminococcus turbiniformis</name>
    <dbReference type="NCBI Taxonomy" id="2881258"/>
    <lineage>
        <taxon>Bacteria</taxon>
        <taxon>Bacillati</taxon>
        <taxon>Bacillota</taxon>
        <taxon>Clostridia</taxon>
        <taxon>Eubacteriales</taxon>
        <taxon>Oscillospiraceae</taxon>
        <taxon>Ruminococcus</taxon>
    </lineage>
</organism>
<accession>A0ABS8G483</accession>
<gene>
    <name evidence="1" type="ORF">LKD70_17560</name>
</gene>
<dbReference type="Proteomes" id="UP001198151">
    <property type="component" value="Unassembled WGS sequence"/>
</dbReference>
<dbReference type="EMBL" id="JAJEQX010000055">
    <property type="protein sequence ID" value="MCC2256192.1"/>
    <property type="molecule type" value="Genomic_DNA"/>
</dbReference>
<reference evidence="1 2" key="1">
    <citation type="submission" date="2021-10" db="EMBL/GenBank/DDBJ databases">
        <title>Anaerobic single-cell dispensing facilitates the cultivation of human gut bacteria.</title>
        <authorList>
            <person name="Afrizal A."/>
        </authorList>
    </citation>
    <scope>NUCLEOTIDE SEQUENCE [LARGE SCALE GENOMIC DNA]</scope>
    <source>
        <strain evidence="1 2">CLA-AA-H200</strain>
    </source>
</reference>
<comment type="caution">
    <text evidence="1">The sequence shown here is derived from an EMBL/GenBank/DDBJ whole genome shotgun (WGS) entry which is preliminary data.</text>
</comment>
<name>A0ABS8G483_9FIRM</name>
<evidence type="ECO:0000313" key="2">
    <source>
        <dbReference type="Proteomes" id="UP001198151"/>
    </source>
</evidence>